<feature type="domain" description="FAD-binding FR-type" evidence="15">
    <location>
        <begin position="305"/>
        <end position="568"/>
    </location>
</feature>
<dbReference type="Gene3D" id="1.20.990.10">
    <property type="entry name" value="NADPH-cytochrome p450 Reductase, Chain A, domain 3"/>
    <property type="match status" value="1"/>
</dbReference>
<dbReference type="InterPro" id="IPR001709">
    <property type="entry name" value="Flavoprot_Pyr_Nucl_cyt_Rdtase"/>
</dbReference>
<feature type="region of interest" description="Disordered" evidence="13">
    <location>
        <begin position="240"/>
        <end position="261"/>
    </location>
</feature>
<dbReference type="SUPFAM" id="SSF52218">
    <property type="entry name" value="Flavoproteins"/>
    <property type="match status" value="1"/>
</dbReference>
<keyword evidence="6" id="KW-0949">S-adenosyl-L-methionine</keyword>
<comment type="cofactor">
    <cofactor evidence="1">
        <name>FMN</name>
        <dbReference type="ChEBI" id="CHEBI:58210"/>
    </cofactor>
</comment>
<dbReference type="FunFam" id="1.20.990.10:FF:000007">
    <property type="entry name" value="Methionine synthase reductase"/>
    <property type="match status" value="1"/>
</dbReference>
<evidence type="ECO:0000259" key="14">
    <source>
        <dbReference type="PROSITE" id="PS50902"/>
    </source>
</evidence>
<evidence type="ECO:0000259" key="15">
    <source>
        <dbReference type="PROSITE" id="PS51384"/>
    </source>
</evidence>
<dbReference type="InterPro" id="IPR039261">
    <property type="entry name" value="FNR_nucleotide-bd"/>
</dbReference>
<dbReference type="GO" id="GO:0050667">
    <property type="term" value="P:homocysteine metabolic process"/>
    <property type="evidence" value="ECO:0007669"/>
    <property type="project" value="TreeGrafter"/>
</dbReference>
<evidence type="ECO:0000256" key="1">
    <source>
        <dbReference type="ARBA" id="ARBA00001917"/>
    </source>
</evidence>
<evidence type="ECO:0000313" key="17">
    <source>
        <dbReference type="Proteomes" id="UP000327468"/>
    </source>
</evidence>
<evidence type="ECO:0000256" key="9">
    <source>
        <dbReference type="ARBA" id="ARBA00023002"/>
    </source>
</evidence>
<dbReference type="SUPFAM" id="SSF63380">
    <property type="entry name" value="Riboflavin synthase domain-like"/>
    <property type="match status" value="1"/>
</dbReference>
<dbReference type="InterPro" id="IPR017938">
    <property type="entry name" value="Riboflavin_synthase-like_b-brl"/>
</dbReference>
<dbReference type="GO" id="GO:0010181">
    <property type="term" value="F:FMN binding"/>
    <property type="evidence" value="ECO:0007669"/>
    <property type="project" value="InterPro"/>
</dbReference>
<keyword evidence="4" id="KW-0285">Flavoprotein</keyword>
<evidence type="ECO:0000256" key="6">
    <source>
        <dbReference type="ARBA" id="ARBA00022691"/>
    </source>
</evidence>
<evidence type="ECO:0000256" key="8">
    <source>
        <dbReference type="ARBA" id="ARBA00022857"/>
    </source>
</evidence>
<dbReference type="GO" id="GO:0009086">
    <property type="term" value="P:methionine biosynthetic process"/>
    <property type="evidence" value="ECO:0007669"/>
    <property type="project" value="UniProtKB-KW"/>
</dbReference>
<feature type="domain" description="Flavodoxin-like" evidence="14">
    <location>
        <begin position="48"/>
        <end position="191"/>
    </location>
</feature>
<keyword evidence="5" id="KW-0288">FMN</keyword>
<dbReference type="SUPFAM" id="SSF52343">
    <property type="entry name" value="Ferredoxin reductase-like, C-terminal NADP-linked domain"/>
    <property type="match status" value="1"/>
</dbReference>
<comment type="cofactor">
    <cofactor evidence="2">
        <name>FAD</name>
        <dbReference type="ChEBI" id="CHEBI:57692"/>
    </cofactor>
</comment>
<dbReference type="Gene3D" id="3.40.50.360">
    <property type="match status" value="1"/>
</dbReference>
<gene>
    <name evidence="16" type="ORF">PHYPO_G00128290</name>
</gene>
<dbReference type="AlphaFoldDB" id="A0A5N5KRW6"/>
<dbReference type="PROSITE" id="PS51384">
    <property type="entry name" value="FAD_FR"/>
    <property type="match status" value="1"/>
</dbReference>
<evidence type="ECO:0000256" key="3">
    <source>
        <dbReference type="ARBA" id="ARBA00022605"/>
    </source>
</evidence>
<evidence type="ECO:0000313" key="16">
    <source>
        <dbReference type="EMBL" id="KAB5533133.1"/>
    </source>
</evidence>
<dbReference type="InterPro" id="IPR023173">
    <property type="entry name" value="NADPH_Cyt_P450_Rdtase_alpha"/>
</dbReference>
<organism evidence="16 17">
    <name type="scientific">Pangasianodon hypophthalmus</name>
    <name type="common">Striped catfish</name>
    <name type="synonym">Helicophagus hypophthalmus</name>
    <dbReference type="NCBI Taxonomy" id="310915"/>
    <lineage>
        <taxon>Eukaryota</taxon>
        <taxon>Metazoa</taxon>
        <taxon>Chordata</taxon>
        <taxon>Craniata</taxon>
        <taxon>Vertebrata</taxon>
        <taxon>Euteleostomi</taxon>
        <taxon>Actinopterygii</taxon>
        <taxon>Neopterygii</taxon>
        <taxon>Teleostei</taxon>
        <taxon>Ostariophysi</taxon>
        <taxon>Siluriformes</taxon>
        <taxon>Pangasiidae</taxon>
        <taxon>Pangasianodon</taxon>
    </lineage>
</organism>
<dbReference type="GO" id="GO:0030586">
    <property type="term" value="F:[methionine synthase] reductase (NADPH) activity"/>
    <property type="evidence" value="ECO:0007669"/>
    <property type="project" value="UniProtKB-EC"/>
</dbReference>
<evidence type="ECO:0000256" key="4">
    <source>
        <dbReference type="ARBA" id="ARBA00022630"/>
    </source>
</evidence>
<feature type="compositionally biased region" description="Basic and acidic residues" evidence="13">
    <location>
        <begin position="241"/>
        <end position="257"/>
    </location>
</feature>
<dbReference type="PRINTS" id="PR00369">
    <property type="entry name" value="FLAVODOXIN"/>
</dbReference>
<sequence>MQMVCSTIARSYLFSRQQPHFTIASGSTSSKVHRAHVIMPSGVSSSRFLILYGSQKGQAQSIAEQLTDQAAEHGFEAEISCLSKGDKYNLEKEHSPVVFVVSTTGDGEPPDTALKFVRKIKKKSLPRDHFSHLHYTLLALGDTNYTNFCNCGKTIDSRLQELGANHFYATGLADDGTGLEVVVDPWIDGLWEALKKIFVKMSASDLISDTSLSNGHQSVAVQEKLESSAQSLQLLDISDVDTGKSKPESETESRDAEAPLDASLNRSVAPLSQSSLSIPALPPSYLEVFLGDVPTGEEEVHVVAQGFHEVPISRALWLTRDDAVKPVILLELDMKDENISYEPGDAFDLLCPNRDTEVEDLLHRLGLDDKKNHFVHLQLLKNTKKKGARVPPYIPEKCTLQYLLTWCLEIRSIPKKAFLRSLADCTQETREKRRLQELCSREGAADYDRFVRNASVCILDLLCAFPSCTPPLSLLIEHLPKLQPRAYSAASSSLRHPGKVHIVFSVVGFPACAEHPERTGLCTGWLADRVSTIIEPYGTKQASRESVNDKALPKVHICPRLNNSFHLPSDPTVPMVMVGPGSGVAPFIGFLQQRQKERARNQDSAFGETWLFFGCRHQDRDFIFREELERFVENGTLSHLKVCFSRAEMDRNGSEPKPKYVQHALLLHAEHVARILLKENGRLYVCGDAKNMAKDVNDTLMEIIGKELQVDKLDSMKTIAKLREEKRYLQDIWS</sequence>
<evidence type="ECO:0000256" key="2">
    <source>
        <dbReference type="ARBA" id="ARBA00001974"/>
    </source>
</evidence>
<reference evidence="16 17" key="1">
    <citation type="submission" date="2019-06" db="EMBL/GenBank/DDBJ databases">
        <title>A chromosome-scale genome assembly of the striped catfish, Pangasianodon hypophthalmus.</title>
        <authorList>
            <person name="Wen M."/>
            <person name="Zahm M."/>
            <person name="Roques C."/>
            <person name="Cabau C."/>
            <person name="Klopp C."/>
            <person name="Donnadieu C."/>
            <person name="Jouanno E."/>
            <person name="Avarre J.-C."/>
            <person name="Campet M."/>
            <person name="Ha T.T.T."/>
            <person name="Dugue R."/>
            <person name="Lampietro C."/>
            <person name="Louis A."/>
            <person name="Herpin A."/>
            <person name="Echchiki A."/>
            <person name="Berthelot C."/>
            <person name="Parey E."/>
            <person name="Roest-Crollius H."/>
            <person name="Braasch I."/>
            <person name="Postlethwait J."/>
            <person name="Bobe J."/>
            <person name="Montfort J."/>
            <person name="Bouchez O."/>
            <person name="Begum T."/>
            <person name="Schartl M."/>
            <person name="Guiguen Y."/>
        </authorList>
    </citation>
    <scope>NUCLEOTIDE SEQUENCE [LARGE SCALE GENOMIC DNA]</scope>
    <source>
        <strain evidence="16 17">Indonesia</strain>
        <tissue evidence="16">Blood</tissue>
    </source>
</reference>
<dbReference type="InterPro" id="IPR017927">
    <property type="entry name" value="FAD-bd_FR_type"/>
</dbReference>
<keyword evidence="10" id="KW-0486">Methionine biosynthesis</keyword>
<dbReference type="Proteomes" id="UP000327468">
    <property type="component" value="Chromosome 22"/>
</dbReference>
<dbReference type="Gene3D" id="3.40.50.80">
    <property type="entry name" value="Nucleotide-binding domain of ferredoxin-NADP reductase (FNR) module"/>
    <property type="match status" value="1"/>
</dbReference>
<dbReference type="Pfam" id="PF00175">
    <property type="entry name" value="NAD_binding_1"/>
    <property type="match status" value="1"/>
</dbReference>
<proteinExistence type="predicted"/>
<comment type="caution">
    <text evidence="16">The sequence shown here is derived from an EMBL/GenBank/DDBJ whole genome shotgun (WGS) entry which is preliminary data.</text>
</comment>
<dbReference type="Pfam" id="PF00258">
    <property type="entry name" value="Flavodoxin_1"/>
    <property type="match status" value="1"/>
</dbReference>
<dbReference type="InterPro" id="IPR001433">
    <property type="entry name" value="OxRdtase_FAD/NAD-bd"/>
</dbReference>
<evidence type="ECO:0000256" key="12">
    <source>
        <dbReference type="ARBA" id="ARBA00040659"/>
    </source>
</evidence>
<dbReference type="Pfam" id="PF00667">
    <property type="entry name" value="FAD_binding_1"/>
    <property type="match status" value="1"/>
</dbReference>
<dbReference type="InterPro" id="IPR029039">
    <property type="entry name" value="Flavoprotein-like_sf"/>
</dbReference>
<dbReference type="InterPro" id="IPR003097">
    <property type="entry name" value="CysJ-like_FAD-binding"/>
</dbReference>
<evidence type="ECO:0000256" key="13">
    <source>
        <dbReference type="SAM" id="MobiDB-lite"/>
    </source>
</evidence>
<dbReference type="EC" id="1.16.1.8" evidence="11"/>
<dbReference type="FunFam" id="3.40.50.80:FF:000018">
    <property type="entry name" value="NADPH--cytochrome P450 reductase"/>
    <property type="match status" value="1"/>
</dbReference>
<keyword evidence="8" id="KW-0521">NADP</keyword>
<dbReference type="GO" id="GO:0050660">
    <property type="term" value="F:flavin adenine dinucleotide binding"/>
    <property type="evidence" value="ECO:0007669"/>
    <property type="project" value="TreeGrafter"/>
</dbReference>
<dbReference type="GO" id="GO:0005829">
    <property type="term" value="C:cytosol"/>
    <property type="evidence" value="ECO:0007669"/>
    <property type="project" value="TreeGrafter"/>
</dbReference>
<dbReference type="PRINTS" id="PR00371">
    <property type="entry name" value="FPNCR"/>
</dbReference>
<protein>
    <recommendedName>
        <fullName evidence="12">Methionine synthase reductase</fullName>
        <ecNumber evidence="11">1.16.1.8</ecNumber>
    </recommendedName>
</protein>
<keyword evidence="3" id="KW-0028">Amino-acid biosynthesis</keyword>
<evidence type="ECO:0000256" key="10">
    <source>
        <dbReference type="ARBA" id="ARBA00023167"/>
    </source>
</evidence>
<dbReference type="InterPro" id="IPR008254">
    <property type="entry name" value="Flavodoxin/NO_synth"/>
</dbReference>
<name>A0A5N5KRW6_PANHP</name>
<dbReference type="Gene3D" id="2.40.30.10">
    <property type="entry name" value="Translation factors"/>
    <property type="match status" value="1"/>
</dbReference>
<dbReference type="PROSITE" id="PS50902">
    <property type="entry name" value="FLAVODOXIN_LIKE"/>
    <property type="match status" value="1"/>
</dbReference>
<keyword evidence="9" id="KW-0560">Oxidoreductase</keyword>
<keyword evidence="17" id="KW-1185">Reference proteome</keyword>
<dbReference type="PANTHER" id="PTHR19384">
    <property type="entry name" value="NITRIC OXIDE SYNTHASE-RELATED"/>
    <property type="match status" value="1"/>
</dbReference>
<dbReference type="EMBL" id="VFJC01000023">
    <property type="protein sequence ID" value="KAB5533133.1"/>
    <property type="molecule type" value="Genomic_DNA"/>
</dbReference>
<dbReference type="CDD" id="cd06203">
    <property type="entry name" value="methionine_synthase_red"/>
    <property type="match status" value="1"/>
</dbReference>
<evidence type="ECO:0000256" key="7">
    <source>
        <dbReference type="ARBA" id="ARBA00022827"/>
    </source>
</evidence>
<dbReference type="FunFam" id="3.40.50.360:FF:000059">
    <property type="entry name" value="5-methyltetrahydrofolate-homocysteine methyltransferase reductase"/>
    <property type="match status" value="1"/>
</dbReference>
<keyword evidence="7" id="KW-0274">FAD</keyword>
<evidence type="ECO:0000256" key="11">
    <source>
        <dbReference type="ARBA" id="ARBA00039088"/>
    </source>
</evidence>
<dbReference type="PANTHER" id="PTHR19384:SF84">
    <property type="entry name" value="METHIONINE SYNTHASE REDUCTASE"/>
    <property type="match status" value="1"/>
</dbReference>
<accession>A0A5N5KRW6</accession>
<dbReference type="InterPro" id="IPR001094">
    <property type="entry name" value="Flavdoxin-like"/>
</dbReference>
<evidence type="ECO:0000256" key="5">
    <source>
        <dbReference type="ARBA" id="ARBA00022643"/>
    </source>
</evidence>